<evidence type="ECO:0000313" key="2">
    <source>
        <dbReference type="Proteomes" id="UP001235343"/>
    </source>
</evidence>
<proteinExistence type="predicted"/>
<dbReference type="RefSeq" id="WP_285933291.1">
    <property type="nucleotide sequence ID" value="NZ_JASTZU010000051.1"/>
</dbReference>
<dbReference type="EMBL" id="JASTZU010000051">
    <property type="protein sequence ID" value="MDL4842005.1"/>
    <property type="molecule type" value="Genomic_DNA"/>
</dbReference>
<gene>
    <name evidence="1" type="ORF">QQS35_16325</name>
</gene>
<organism evidence="1 2">
    <name type="scientific">Aquibacillus rhizosphaerae</name>
    <dbReference type="NCBI Taxonomy" id="3051431"/>
    <lineage>
        <taxon>Bacteria</taxon>
        <taxon>Bacillati</taxon>
        <taxon>Bacillota</taxon>
        <taxon>Bacilli</taxon>
        <taxon>Bacillales</taxon>
        <taxon>Bacillaceae</taxon>
        <taxon>Aquibacillus</taxon>
    </lineage>
</organism>
<accession>A0ABT7LBQ7</accession>
<keyword evidence="2" id="KW-1185">Reference proteome</keyword>
<reference evidence="1 2" key="1">
    <citation type="submission" date="2023-06" db="EMBL/GenBank/DDBJ databases">
        <title>Aquibacillus rhizosphaerae LR5S19.</title>
        <authorList>
            <person name="Sun J.-Q."/>
        </authorList>
    </citation>
    <scope>NUCLEOTIDE SEQUENCE [LARGE SCALE GENOMIC DNA]</scope>
    <source>
        <strain evidence="1 2">LR5S19</strain>
    </source>
</reference>
<protein>
    <submittedName>
        <fullName evidence="1">Uncharacterized protein</fullName>
    </submittedName>
</protein>
<dbReference type="Proteomes" id="UP001235343">
    <property type="component" value="Unassembled WGS sequence"/>
</dbReference>
<name>A0ABT7LBQ7_9BACI</name>
<sequence>MRNEMRNEKEEVLRKLHSQYLKIESTKIPHVHNSEVVGAIQDLEAVLPGTGNVQFKYAKETLIAYKYSQSVVRHYLTNNTMLEDIRAGERIVFNNYK</sequence>
<evidence type="ECO:0000313" key="1">
    <source>
        <dbReference type="EMBL" id="MDL4842005.1"/>
    </source>
</evidence>
<comment type="caution">
    <text evidence="1">The sequence shown here is derived from an EMBL/GenBank/DDBJ whole genome shotgun (WGS) entry which is preliminary data.</text>
</comment>